<name>B1YL89_EXIS2</name>
<dbReference type="OrthoDB" id="2352497at2"/>
<sequence length="208" mass="23916">MCHLLVIEESEFALRQAVVLYYETKEPFYLPAELAEGEEVFLATKNGIVAYAEVLFSEYTTRPADPHWLTEADEQERTYACLDLISVDLRHPLLGSPLAGLQVNPGQTDLKVRQRLVEAWQAGHFESDVTTIDQAKNRRMERFRERNHLEPLKACCEMCGNTQRSILEWHEYHGHFKTLCPTCHRLAHQGIEKREDVAATSDHALPEQ</sequence>
<dbReference type="AlphaFoldDB" id="B1YL89"/>
<protein>
    <submittedName>
        <fullName evidence="1">Uncharacterized protein</fullName>
    </submittedName>
</protein>
<reference evidence="1 2" key="2">
    <citation type="journal article" date="2008" name="BMC Genomics">
        <title>Architecture of thermal adaptation in an Exiguobacterium sibiricum strain isolated from 3 million year old permafrost: a genome and transcriptome approach.</title>
        <authorList>
            <person name="Rodrigues D.F."/>
            <person name="Ivanova N."/>
            <person name="He Z."/>
            <person name="Huebner M."/>
            <person name="Zhou J."/>
            <person name="Tiedje J.M."/>
        </authorList>
    </citation>
    <scope>NUCLEOTIDE SEQUENCE [LARGE SCALE GENOMIC DNA]</scope>
    <source>
        <strain evidence="2">DSM 17290 / CIP 109462 / JCM 13490 / 255-15</strain>
    </source>
</reference>
<proteinExistence type="predicted"/>
<accession>B1YL89</accession>
<gene>
    <name evidence="1" type="ordered locus">Exig_0841</name>
</gene>
<organism evidence="1 2">
    <name type="scientific">Exiguobacterium sibiricum (strain DSM 17290 / CCUG 55495 / CIP 109462 / JCM 13490 / 255-15)</name>
    <dbReference type="NCBI Taxonomy" id="262543"/>
    <lineage>
        <taxon>Bacteria</taxon>
        <taxon>Bacillati</taxon>
        <taxon>Bacillota</taxon>
        <taxon>Bacilli</taxon>
        <taxon>Bacillales</taxon>
        <taxon>Bacillales Family XII. Incertae Sedis</taxon>
        <taxon>Exiguobacterium</taxon>
    </lineage>
</organism>
<reference evidence="2" key="3">
    <citation type="submission" date="2008-04" db="EMBL/GenBank/DDBJ databases">
        <title>Complete sequence of chromosome of Exiguobacterium sibiricum 255-15.</title>
        <authorList>
            <consortium name="US DOE Joint Genome Institute"/>
            <person name="Copeland A."/>
            <person name="Lucas S."/>
            <person name="Lapidus A."/>
            <person name="Glavina del Rio T."/>
            <person name="Dalin E."/>
            <person name="Tice H."/>
            <person name="Bruce D."/>
            <person name="Goodwin L."/>
            <person name="Pitluck S."/>
            <person name="Kiss H."/>
            <person name="Chertkov O."/>
            <person name="Monk C."/>
            <person name="Brettin T."/>
            <person name="Detter J.C."/>
            <person name="Han C."/>
            <person name="Kuske C.R."/>
            <person name="Schmutz J."/>
            <person name="Larimer F."/>
            <person name="Land M."/>
            <person name="Hauser L."/>
            <person name="Kyrpides N."/>
            <person name="Mikhailova N."/>
            <person name="Vishnivetskaya T."/>
            <person name="Rodrigues D.F."/>
            <person name="Gilichinsky D."/>
            <person name="Tiedje J."/>
            <person name="Richardson P."/>
        </authorList>
    </citation>
    <scope>NUCLEOTIDE SEQUENCE [LARGE SCALE GENOMIC DNA]</scope>
    <source>
        <strain evidence="2">DSM 17290 / CIP 109462 / JCM 13490 / 255-15</strain>
    </source>
</reference>
<evidence type="ECO:0000313" key="2">
    <source>
        <dbReference type="Proteomes" id="UP000001681"/>
    </source>
</evidence>
<reference evidence="1 2" key="1">
    <citation type="journal article" date="2006" name="Extremophiles">
        <title>Characterization of Exiguobacterium isolates from the Siberian permafrost. Description of Exiguobacterium sibiricum sp. nov.</title>
        <authorList>
            <person name="Rodrigues D.F."/>
            <person name="Goris J."/>
            <person name="Vishnivetskaya T."/>
            <person name="Gilichinsky D."/>
            <person name="Thomashow M.F."/>
            <person name="Tiedje J.M."/>
        </authorList>
    </citation>
    <scope>NUCLEOTIDE SEQUENCE [LARGE SCALE GENOMIC DNA]</scope>
    <source>
        <strain evidence="2">DSM 17290 / CIP 109462 / JCM 13490 / 255-15</strain>
    </source>
</reference>
<evidence type="ECO:0000313" key="1">
    <source>
        <dbReference type="EMBL" id="ACB60321.1"/>
    </source>
</evidence>
<dbReference type="RefSeq" id="WP_012369745.1">
    <property type="nucleotide sequence ID" value="NC_010556.1"/>
</dbReference>
<dbReference type="KEGG" id="esi:Exig_0841"/>
<dbReference type="HOGENOM" id="CLU_1432590_0_0_9"/>
<keyword evidence="2" id="KW-1185">Reference proteome</keyword>
<dbReference type="STRING" id="262543.Exig_0841"/>
<dbReference type="EMBL" id="CP001022">
    <property type="protein sequence ID" value="ACB60321.1"/>
    <property type="molecule type" value="Genomic_DNA"/>
</dbReference>
<dbReference type="Proteomes" id="UP000001681">
    <property type="component" value="Chromosome"/>
</dbReference>